<feature type="compositionally biased region" description="Gly residues" evidence="23">
    <location>
        <begin position="816"/>
        <end position="825"/>
    </location>
</feature>
<dbReference type="InterPro" id="IPR036790">
    <property type="entry name" value="Frizzled_dom_sf"/>
</dbReference>
<feature type="transmembrane region" description="Helical" evidence="24">
    <location>
        <begin position="1333"/>
        <end position="1355"/>
    </location>
</feature>
<dbReference type="GO" id="GO:0009888">
    <property type="term" value="P:tissue development"/>
    <property type="evidence" value="ECO:0007669"/>
    <property type="project" value="UniProtKB-ARBA"/>
</dbReference>
<evidence type="ECO:0000256" key="7">
    <source>
        <dbReference type="ARBA" id="ARBA00022574"/>
    </source>
</evidence>
<dbReference type="InterPro" id="IPR015943">
    <property type="entry name" value="WD40/YVTN_repeat-like_dom_sf"/>
</dbReference>
<feature type="compositionally biased region" description="Low complexity" evidence="23">
    <location>
        <begin position="715"/>
        <end position="726"/>
    </location>
</feature>
<keyword evidence="18" id="KW-0539">Nucleus</keyword>
<comment type="caution">
    <text evidence="27">The sequence shown here is derived from an EMBL/GenBank/DDBJ whole genome shotgun (WGS) entry which is preliminary data.</text>
</comment>
<evidence type="ECO:0000259" key="26">
    <source>
        <dbReference type="PROSITE" id="PS50261"/>
    </source>
</evidence>
<dbReference type="CDD" id="cd00200">
    <property type="entry name" value="WD40"/>
    <property type="match status" value="1"/>
</dbReference>
<dbReference type="GO" id="GO:0004930">
    <property type="term" value="F:G protein-coupled receptor activity"/>
    <property type="evidence" value="ECO:0007669"/>
    <property type="project" value="UniProtKB-KW"/>
</dbReference>
<evidence type="ECO:0000256" key="18">
    <source>
        <dbReference type="ARBA" id="ARBA00023242"/>
    </source>
</evidence>
<evidence type="ECO:0000256" key="17">
    <source>
        <dbReference type="ARBA" id="ARBA00023224"/>
    </source>
</evidence>
<keyword evidence="12" id="KW-0297">G-protein coupled receptor</keyword>
<feature type="transmembrane region" description="Helical" evidence="24">
    <location>
        <begin position="1285"/>
        <end position="1312"/>
    </location>
</feature>
<protein>
    <recommendedName>
        <fullName evidence="20">Protein smoothened</fullName>
    </recommendedName>
</protein>
<gene>
    <name evidence="27" type="ORF">PIBRA_LOCUS6654</name>
</gene>
<evidence type="ECO:0000256" key="9">
    <source>
        <dbReference type="ARBA" id="ARBA00022729"/>
    </source>
</evidence>
<dbReference type="SMART" id="SM00320">
    <property type="entry name" value="WD40"/>
    <property type="match status" value="7"/>
</dbReference>
<feature type="repeat" description="WD" evidence="22">
    <location>
        <begin position="214"/>
        <end position="246"/>
    </location>
</feature>
<keyword evidence="17" id="KW-0807">Transducer</keyword>
<evidence type="ECO:0000256" key="20">
    <source>
        <dbReference type="ARBA" id="ARBA00035037"/>
    </source>
</evidence>
<dbReference type="SUPFAM" id="SSF50978">
    <property type="entry name" value="WD40 repeat-like"/>
    <property type="match status" value="1"/>
</dbReference>
<keyword evidence="19" id="KW-0966">Cell projection</keyword>
<dbReference type="EMBL" id="CALOZG010000010">
    <property type="protein sequence ID" value="CAH4029962.1"/>
    <property type="molecule type" value="Genomic_DNA"/>
</dbReference>
<feature type="transmembrane region" description="Helical" evidence="24">
    <location>
        <begin position="1240"/>
        <end position="1259"/>
    </location>
</feature>
<dbReference type="PROSITE" id="PS50038">
    <property type="entry name" value="FZ"/>
    <property type="match status" value="1"/>
</dbReference>
<evidence type="ECO:0000256" key="8">
    <source>
        <dbReference type="ARBA" id="ARBA00022692"/>
    </source>
</evidence>
<evidence type="ECO:0000256" key="12">
    <source>
        <dbReference type="ARBA" id="ARBA00023040"/>
    </source>
</evidence>
<evidence type="ECO:0000256" key="13">
    <source>
        <dbReference type="ARBA" id="ARBA00023136"/>
    </source>
</evidence>
<dbReference type="GO" id="GO:0007166">
    <property type="term" value="P:cell surface receptor signaling pathway"/>
    <property type="evidence" value="ECO:0007669"/>
    <property type="project" value="InterPro"/>
</dbReference>
<evidence type="ECO:0000256" key="2">
    <source>
        <dbReference type="ARBA" id="ARBA00004138"/>
    </source>
</evidence>
<dbReference type="PROSITE" id="PS50082">
    <property type="entry name" value="WD_REPEATS_2"/>
    <property type="match status" value="7"/>
</dbReference>
<sequence length="1585" mass="178945">MDFGNPPPNMSMPPPGMGNMGPPMGPPGRNNIRPNFRPFNTYQMRFPPQGPLNMTQDDFDGKRLRKSVMRKTVDYNSSIIKALECRVWQRDWRDRHVLQPDAMYTPDLLPPPSYPDNPINAVTTRFVKTATNKMRCPIFAVAWTPEGRRLITGASSGEFTLWNGLTFNFETILQAHDSPVRSMVWSHGEGWMVTGDHSGFIKYWQSNMNNVKMYQAHKEAVRGISFSPSDSKIVTCSDDGTLRIFDFYRCQEERILRGHGADVKCVQWHPTKALIVSGSKDNQQPIKLWDPKSGTALCTLHAHKSTVMDLKWNENGNWLITASRDHLLKLFDIRKLGTELQIFRGHKKEASSVVWHPTHEGLFCSGGSDGAILFWNVGTDKEVGCIEGAHESIVWTMAWHPLGHILCSGSNDHTSKFWTRNRPGDQMRDKYNLNTLPPGVQDESEIEEPGTIPGMGPEDTVEIFSTDTDKIIPGLDLDTTHIPMEFEKKIKKVPYSKPIPRNFQAQWNHGPSMDDSSSEALTQVLVESVPGAVPLQQIQPSAIFVYGKLIPVEPGSKLEKAISEGPIELKRYIATGEIEELQDMMPHLEDDADDDNFTPFEYPSNDPETDETEGETKEKDDYEEEQYYDNEMDTSSQTNQDKFKKFDNGPDMGKMIPMNNMPPMMGPPINMGMRPPMGPPMHMSPMHMRPPHMGGMPPMGNMPPRGNMPPMVNMPPMGNMSMNNMPPRTPYQDNGYSKGQYDQYNQENEYNEDESYDQEYEEDNYNEEGDNEDYRQNQRWGGYRGRGIDRGRGQDRGQGRGRGMDRGRGQDRGRGRGVNGFSGRGIRGRGSPRGPNWGRRGKLSEKKAAKRRLATPSSGIQDEDLSGRNFITFIMEAVKWLAFLTVCSASQYDSGGEKNGLTENENSTVRLEPIEGTPNFRLIKPEKATQWFPEREIKLDSCVRKSRCEALNRTTCLGVKLPYNKTSVRLTFYDTQYKIQNQLELYRELINVPKCWAVIQPLLCATLMPNCERINGHDMVYLPSYEMCKITMEPCAILYNTSYFPSFLKCNATLFPPKCDNAAREMKFNTTGKCLPPLIHTDKNVHFYEGISGCGLPCRDPLYTEDEHQQIHRLVAWGASACLALNLLTVATFLIDWRSANKYPALVIFYINVCFAVASMGWLVQFGVGSRDDIVCSKDGTIRQGEPSAEENLSCVVVFVLVYYFMMAACVWFVIFTYAWHMSFRALGKIQDRIDKKAAYFHLVAWSLPLILTIATMAIGEVDGSSITGVCFVGYVNHAMRGGLLLAPLFVVLILGGYFLLRGVVSLVAVRVSSRDVISPRAANKIRQTITRCSLTATLVAVFICVTFACHVYEFRNAESWKEAFKRNIICRLEALKEPEKECSNGARPSVSVLQLRLLCCFAAGALMASWTWTPAAAAAWRRYMAKKCGCSVEAEMTRRAHKHELIARAYKRRNEFMTRGRLSISLGGSRQDPVGLCLDHTSPIDCPDDAKHESGELSSSWAANLPRFVRRRDALVLPTHAHHSLSSTPDRRNSQDSQISISLRHVSVESRRNSLDSQLSVKIAEMKTKVGRRRTKHTKTKRKS</sequence>
<accession>A0A9P0TKB1</accession>
<feature type="region of interest" description="Disordered" evidence="23">
    <location>
        <begin position="1"/>
        <end position="33"/>
    </location>
</feature>
<dbReference type="GO" id="GO:0005847">
    <property type="term" value="C:mRNA cleavage and polyadenylation specificity factor complex"/>
    <property type="evidence" value="ECO:0007669"/>
    <property type="project" value="TreeGrafter"/>
</dbReference>
<evidence type="ECO:0000256" key="3">
    <source>
        <dbReference type="ARBA" id="ARBA00004651"/>
    </source>
</evidence>
<keyword evidence="13 24" id="KW-0472">Membrane</keyword>
<feature type="domain" description="G-protein coupled receptors family 2 profile 2" evidence="26">
    <location>
        <begin position="1111"/>
        <end position="1344"/>
    </location>
</feature>
<dbReference type="InterPro" id="IPR001680">
    <property type="entry name" value="WD40_rpt"/>
</dbReference>
<evidence type="ECO:0000256" key="1">
    <source>
        <dbReference type="ARBA" id="ARBA00004123"/>
    </source>
</evidence>
<dbReference type="Gene3D" id="1.20.1070.10">
    <property type="entry name" value="Rhodopsin 7-helix transmembrane proteins"/>
    <property type="match status" value="1"/>
</dbReference>
<keyword evidence="11 24" id="KW-1133">Transmembrane helix</keyword>
<dbReference type="Pfam" id="PF01392">
    <property type="entry name" value="Fz"/>
    <property type="match status" value="1"/>
</dbReference>
<keyword evidence="15" id="KW-0675">Receptor</keyword>
<evidence type="ECO:0000256" key="24">
    <source>
        <dbReference type="SAM" id="Phobius"/>
    </source>
</evidence>
<feature type="repeat" description="WD" evidence="22">
    <location>
        <begin position="256"/>
        <end position="282"/>
    </location>
</feature>
<feature type="domain" description="FZ" evidence="25">
    <location>
        <begin position="943"/>
        <end position="1062"/>
    </location>
</feature>
<evidence type="ECO:0000256" key="16">
    <source>
        <dbReference type="ARBA" id="ARBA00023180"/>
    </source>
</evidence>
<dbReference type="InterPro" id="IPR020067">
    <property type="entry name" value="Frizzled_dom"/>
</dbReference>
<evidence type="ECO:0000256" key="15">
    <source>
        <dbReference type="ARBA" id="ARBA00023170"/>
    </source>
</evidence>
<dbReference type="InterPro" id="IPR035683">
    <property type="entry name" value="SMO_7TM"/>
</dbReference>
<dbReference type="InterPro" id="IPR045245">
    <property type="entry name" value="Pfs2-like"/>
</dbReference>
<keyword evidence="8 24" id="KW-0812">Transmembrane</keyword>
<feature type="compositionally biased region" description="Acidic residues" evidence="23">
    <location>
        <begin position="749"/>
        <end position="771"/>
    </location>
</feature>
<evidence type="ECO:0000256" key="10">
    <source>
        <dbReference type="ARBA" id="ARBA00022737"/>
    </source>
</evidence>
<feature type="transmembrane region" description="Helical" evidence="24">
    <location>
        <begin position="1147"/>
        <end position="1164"/>
    </location>
</feature>
<dbReference type="SUPFAM" id="SSF63501">
    <property type="entry name" value="Frizzled cysteine-rich domain"/>
    <property type="match status" value="1"/>
</dbReference>
<feature type="compositionally biased region" description="Basic and acidic residues" evidence="23">
    <location>
        <begin position="786"/>
        <end position="814"/>
    </location>
</feature>
<feature type="compositionally biased region" description="Pro residues" evidence="23">
    <location>
        <begin position="1"/>
        <end position="16"/>
    </location>
</feature>
<dbReference type="FunFam" id="1.20.1070.10:FF:000068">
    <property type="entry name" value="Smoothened, frizzled class receptor"/>
    <property type="match status" value="1"/>
</dbReference>
<dbReference type="Proteomes" id="UP001152562">
    <property type="component" value="Unassembled WGS sequence"/>
</dbReference>
<evidence type="ECO:0000313" key="27">
    <source>
        <dbReference type="EMBL" id="CAH4029962.1"/>
    </source>
</evidence>
<dbReference type="Gene3D" id="2.130.10.10">
    <property type="entry name" value="YVTN repeat-like/Quinoprotein amine dehydrogenase"/>
    <property type="match status" value="2"/>
</dbReference>
<dbReference type="InterPro" id="IPR017981">
    <property type="entry name" value="GPCR_2-like_7TM"/>
</dbReference>
<feature type="repeat" description="WD" evidence="22">
    <location>
        <begin position="131"/>
        <end position="163"/>
    </location>
</feature>
<feature type="repeat" description="WD" evidence="22">
    <location>
        <begin position="343"/>
        <end position="385"/>
    </location>
</feature>
<dbReference type="Pfam" id="PF00400">
    <property type="entry name" value="WD40"/>
    <property type="match status" value="6"/>
</dbReference>
<evidence type="ECO:0000256" key="14">
    <source>
        <dbReference type="ARBA" id="ARBA00023157"/>
    </source>
</evidence>
<feature type="transmembrane region" description="Helical" evidence="24">
    <location>
        <begin position="1114"/>
        <end position="1135"/>
    </location>
</feature>
<feature type="region of interest" description="Disordered" evidence="23">
    <location>
        <begin position="588"/>
        <end position="623"/>
    </location>
</feature>
<feature type="repeat" description="WD" evidence="22">
    <location>
        <begin position="173"/>
        <end position="205"/>
    </location>
</feature>
<feature type="repeat" description="WD" evidence="22">
    <location>
        <begin position="387"/>
        <end position="418"/>
    </location>
</feature>
<dbReference type="GO" id="GO:0005929">
    <property type="term" value="C:cilium"/>
    <property type="evidence" value="ECO:0007669"/>
    <property type="project" value="UniProtKB-SubCell"/>
</dbReference>
<keyword evidence="16" id="KW-0325">Glycoprotein</keyword>
<dbReference type="PANTHER" id="PTHR22836:SF0">
    <property type="entry name" value="PRE-MRNA 3' END PROCESSING PROTEIN WDR33"/>
    <property type="match status" value="1"/>
</dbReference>
<evidence type="ECO:0000259" key="25">
    <source>
        <dbReference type="PROSITE" id="PS50038"/>
    </source>
</evidence>
<keyword evidence="9" id="KW-0732">Signal</keyword>
<evidence type="ECO:0000256" key="23">
    <source>
        <dbReference type="SAM" id="MobiDB-lite"/>
    </source>
</evidence>
<evidence type="ECO:0000256" key="19">
    <source>
        <dbReference type="ARBA" id="ARBA00023273"/>
    </source>
</evidence>
<comment type="caution">
    <text evidence="21">Lacks conserved residue(s) required for the propagation of feature annotation.</text>
</comment>
<feature type="transmembrane region" description="Helical" evidence="24">
    <location>
        <begin position="1396"/>
        <end position="1418"/>
    </location>
</feature>
<name>A0A9P0TKB1_PIEBR</name>
<dbReference type="PROSITE" id="PS50261">
    <property type="entry name" value="G_PROTEIN_RECEP_F2_4"/>
    <property type="match status" value="1"/>
</dbReference>
<dbReference type="PRINTS" id="PR00489">
    <property type="entry name" value="FRIZZLED"/>
</dbReference>
<dbReference type="GO" id="GO:0005886">
    <property type="term" value="C:plasma membrane"/>
    <property type="evidence" value="ECO:0007669"/>
    <property type="project" value="UniProtKB-SubCell"/>
</dbReference>
<dbReference type="SMART" id="SM01330">
    <property type="entry name" value="Frizzled"/>
    <property type="match status" value="1"/>
</dbReference>
<dbReference type="FunFam" id="2.130.10.10:FF:000237">
    <property type="entry name" value="Flowering time control protein FY"/>
    <property type="match status" value="1"/>
</dbReference>
<comment type="similarity">
    <text evidence="4">Belongs to the G-protein coupled receptor Fz/Smo family.</text>
</comment>
<keyword evidence="6" id="KW-1003">Cell membrane</keyword>
<dbReference type="CDD" id="cd15030">
    <property type="entry name" value="7tmF_SMO_homolog"/>
    <property type="match status" value="1"/>
</dbReference>
<evidence type="ECO:0000256" key="22">
    <source>
        <dbReference type="PROSITE-ProRule" id="PRU00221"/>
    </source>
</evidence>
<evidence type="ECO:0000256" key="5">
    <source>
        <dbReference type="ARBA" id="ARBA00022473"/>
    </source>
</evidence>
<keyword evidence="14" id="KW-1015">Disulfide bond</keyword>
<dbReference type="InterPro" id="IPR036322">
    <property type="entry name" value="WD40_repeat_dom_sf"/>
</dbReference>
<proteinExistence type="inferred from homology"/>
<evidence type="ECO:0000313" key="28">
    <source>
        <dbReference type="Proteomes" id="UP001152562"/>
    </source>
</evidence>
<comment type="subcellular location">
    <subcellularLocation>
        <location evidence="3">Cell membrane</location>
        <topology evidence="3">Multi-pass membrane protein</topology>
    </subcellularLocation>
    <subcellularLocation>
        <location evidence="2">Cell projection</location>
        <location evidence="2">Cilium</location>
    </subcellularLocation>
    <subcellularLocation>
        <location evidence="1">Nucleus</location>
    </subcellularLocation>
</comment>
<evidence type="ECO:0000256" key="21">
    <source>
        <dbReference type="PROSITE-ProRule" id="PRU00090"/>
    </source>
</evidence>
<keyword evidence="5" id="KW-0217">Developmental protein</keyword>
<reference evidence="27" key="1">
    <citation type="submission" date="2022-05" db="EMBL/GenBank/DDBJ databases">
        <authorList>
            <person name="Okamura Y."/>
        </authorList>
    </citation>
    <scope>NUCLEOTIDE SEQUENCE</scope>
</reference>
<feature type="repeat" description="WD" evidence="22">
    <location>
        <begin position="300"/>
        <end position="334"/>
    </location>
</feature>
<dbReference type="PROSITE" id="PS50294">
    <property type="entry name" value="WD_REPEATS_REGION"/>
    <property type="match status" value="4"/>
</dbReference>
<dbReference type="SMART" id="SM00063">
    <property type="entry name" value="FRI"/>
    <property type="match status" value="1"/>
</dbReference>
<dbReference type="Pfam" id="PF01534">
    <property type="entry name" value="Frizzled"/>
    <property type="match status" value="1"/>
</dbReference>
<organism evidence="27 28">
    <name type="scientific">Pieris brassicae</name>
    <name type="common">White butterfly</name>
    <name type="synonym">Large white butterfly</name>
    <dbReference type="NCBI Taxonomy" id="7116"/>
    <lineage>
        <taxon>Eukaryota</taxon>
        <taxon>Metazoa</taxon>
        <taxon>Ecdysozoa</taxon>
        <taxon>Arthropoda</taxon>
        <taxon>Hexapoda</taxon>
        <taxon>Insecta</taxon>
        <taxon>Pterygota</taxon>
        <taxon>Neoptera</taxon>
        <taxon>Endopterygota</taxon>
        <taxon>Lepidoptera</taxon>
        <taxon>Glossata</taxon>
        <taxon>Ditrysia</taxon>
        <taxon>Papilionoidea</taxon>
        <taxon>Pieridae</taxon>
        <taxon>Pierinae</taxon>
        <taxon>Pieris</taxon>
    </lineage>
</organism>
<dbReference type="Gene3D" id="1.10.2000.10">
    <property type="entry name" value="Frizzled cysteine-rich domain"/>
    <property type="match status" value="1"/>
</dbReference>
<feature type="region of interest" description="Disordered" evidence="23">
    <location>
        <begin position="715"/>
        <end position="861"/>
    </location>
</feature>
<keyword evidence="28" id="KW-1185">Reference proteome</keyword>
<evidence type="ECO:0000256" key="11">
    <source>
        <dbReference type="ARBA" id="ARBA00022989"/>
    </source>
</evidence>
<dbReference type="PANTHER" id="PTHR22836">
    <property type="entry name" value="WD40 REPEAT PROTEIN"/>
    <property type="match status" value="1"/>
</dbReference>
<feature type="region of interest" description="Disordered" evidence="23">
    <location>
        <begin position="436"/>
        <end position="456"/>
    </location>
</feature>
<keyword evidence="10" id="KW-0677">Repeat</keyword>
<dbReference type="GO" id="GO:0031124">
    <property type="term" value="P:mRNA 3'-end processing"/>
    <property type="evidence" value="ECO:0007669"/>
    <property type="project" value="InterPro"/>
</dbReference>
<evidence type="ECO:0000256" key="6">
    <source>
        <dbReference type="ARBA" id="ARBA00022475"/>
    </source>
</evidence>
<dbReference type="FunFam" id="2.130.10.10:FF:000963">
    <property type="entry name" value="AGAP001362-PA-like protein"/>
    <property type="match status" value="1"/>
</dbReference>
<feature type="transmembrane region" description="Helical" evidence="24">
    <location>
        <begin position="1196"/>
        <end position="1220"/>
    </location>
</feature>
<evidence type="ECO:0000256" key="4">
    <source>
        <dbReference type="ARBA" id="ARBA00008077"/>
    </source>
</evidence>
<dbReference type="InterPro" id="IPR000539">
    <property type="entry name" value="Frizzled/Smoothened_7TM"/>
</dbReference>
<keyword evidence="7 22" id="KW-0853">WD repeat</keyword>